<dbReference type="PROSITE" id="PS50042">
    <property type="entry name" value="CNMP_BINDING_3"/>
    <property type="match status" value="1"/>
</dbReference>
<feature type="domain" description="Cyclic nucleotide-binding" evidence="4">
    <location>
        <begin position="19"/>
        <end position="136"/>
    </location>
</feature>
<dbReference type="Pfam" id="PF13545">
    <property type="entry name" value="HTH_Crp_2"/>
    <property type="match status" value="1"/>
</dbReference>
<dbReference type="InterPro" id="IPR036388">
    <property type="entry name" value="WH-like_DNA-bd_sf"/>
</dbReference>
<dbReference type="InterPro" id="IPR012318">
    <property type="entry name" value="HTH_CRP"/>
</dbReference>
<protein>
    <submittedName>
        <fullName evidence="5">Crp/Fnr family transcriptional regulator</fullName>
    </submittedName>
</protein>
<dbReference type="SUPFAM" id="SSF46785">
    <property type="entry name" value="Winged helix' DNA-binding domain"/>
    <property type="match status" value="1"/>
</dbReference>
<evidence type="ECO:0000313" key="5">
    <source>
        <dbReference type="EMBL" id="MCT2581533.1"/>
    </source>
</evidence>
<dbReference type="InterPro" id="IPR050397">
    <property type="entry name" value="Env_Response_Regulators"/>
</dbReference>
<dbReference type="Proteomes" id="UP001156441">
    <property type="component" value="Unassembled WGS sequence"/>
</dbReference>
<dbReference type="PANTHER" id="PTHR24567">
    <property type="entry name" value="CRP FAMILY TRANSCRIPTIONAL REGULATORY PROTEIN"/>
    <property type="match status" value="1"/>
</dbReference>
<dbReference type="Pfam" id="PF00027">
    <property type="entry name" value="cNMP_binding"/>
    <property type="match status" value="1"/>
</dbReference>
<gene>
    <name evidence="5" type="ORF">JT362_00170</name>
</gene>
<evidence type="ECO:0000313" key="6">
    <source>
        <dbReference type="Proteomes" id="UP001156441"/>
    </source>
</evidence>
<keyword evidence="1" id="KW-0805">Transcription regulation</keyword>
<sequence length="221" mass="24589">MARTPSMATLRPEHRADSFWRRLSQPERVAFADAGTARPYARGATLIRADETDPWVAVLYTGRVRVLAADNMRVIARRWDGDIVGEQALLDGRPRSATVRAETRVRALVLGAVELDRVLTRFPRVLRVLCAVLSERLREADRRFDGHDRLAFAKVVDFLLRHADERVPVVHIGSQAALGQSLGVSRDSVVRALRGLRAAGVVTTSRGLVTVRDLRRLRATG</sequence>
<evidence type="ECO:0000256" key="2">
    <source>
        <dbReference type="ARBA" id="ARBA00023125"/>
    </source>
</evidence>
<keyword evidence="6" id="KW-1185">Reference proteome</keyword>
<dbReference type="InterPro" id="IPR018490">
    <property type="entry name" value="cNMP-bd_dom_sf"/>
</dbReference>
<evidence type="ECO:0000256" key="3">
    <source>
        <dbReference type="ARBA" id="ARBA00023163"/>
    </source>
</evidence>
<keyword evidence="2" id="KW-0238">DNA-binding</keyword>
<dbReference type="InterPro" id="IPR018488">
    <property type="entry name" value="cNMP-bd_CS"/>
</dbReference>
<dbReference type="EMBL" id="JAFFZE010000001">
    <property type="protein sequence ID" value="MCT2581533.1"/>
    <property type="molecule type" value="Genomic_DNA"/>
</dbReference>
<proteinExistence type="predicted"/>
<keyword evidence="3" id="KW-0804">Transcription</keyword>
<dbReference type="InterPro" id="IPR000595">
    <property type="entry name" value="cNMP-bd_dom"/>
</dbReference>
<dbReference type="CDD" id="cd00038">
    <property type="entry name" value="CAP_ED"/>
    <property type="match status" value="1"/>
</dbReference>
<name>A0ABT2J0Z8_9PSEU</name>
<comment type="caution">
    <text evidence="5">The sequence shown here is derived from an EMBL/GenBank/DDBJ whole genome shotgun (WGS) entry which is preliminary data.</text>
</comment>
<dbReference type="PROSITE" id="PS00889">
    <property type="entry name" value="CNMP_BINDING_2"/>
    <property type="match status" value="1"/>
</dbReference>
<accession>A0ABT2J0Z8</accession>
<dbReference type="RefSeq" id="WP_260188891.1">
    <property type="nucleotide sequence ID" value="NZ_JAFFZE010000001.1"/>
</dbReference>
<organism evidence="5 6">
    <name type="scientific">Actinophytocola gossypii</name>
    <dbReference type="NCBI Taxonomy" id="2812003"/>
    <lineage>
        <taxon>Bacteria</taxon>
        <taxon>Bacillati</taxon>
        <taxon>Actinomycetota</taxon>
        <taxon>Actinomycetes</taxon>
        <taxon>Pseudonocardiales</taxon>
        <taxon>Pseudonocardiaceae</taxon>
    </lineage>
</organism>
<reference evidence="5 6" key="1">
    <citation type="submission" date="2021-02" db="EMBL/GenBank/DDBJ databases">
        <title>Actinophytocola xerophila sp. nov., isolated from soil of cotton cropping field.</title>
        <authorList>
            <person name="Huang R."/>
            <person name="Chen X."/>
            <person name="Ge X."/>
            <person name="Liu W."/>
        </authorList>
    </citation>
    <scope>NUCLEOTIDE SEQUENCE [LARGE SCALE GENOMIC DNA]</scope>
    <source>
        <strain evidence="5 6">S1-96</strain>
    </source>
</reference>
<dbReference type="SMART" id="SM00100">
    <property type="entry name" value="cNMP"/>
    <property type="match status" value="1"/>
</dbReference>
<dbReference type="InterPro" id="IPR014710">
    <property type="entry name" value="RmlC-like_jellyroll"/>
</dbReference>
<dbReference type="PANTHER" id="PTHR24567:SF74">
    <property type="entry name" value="HTH-TYPE TRANSCRIPTIONAL REGULATOR ARCR"/>
    <property type="match status" value="1"/>
</dbReference>
<dbReference type="InterPro" id="IPR036390">
    <property type="entry name" value="WH_DNA-bd_sf"/>
</dbReference>
<dbReference type="Gene3D" id="2.60.120.10">
    <property type="entry name" value="Jelly Rolls"/>
    <property type="match status" value="1"/>
</dbReference>
<dbReference type="SUPFAM" id="SSF51206">
    <property type="entry name" value="cAMP-binding domain-like"/>
    <property type="match status" value="1"/>
</dbReference>
<dbReference type="Gene3D" id="1.10.10.10">
    <property type="entry name" value="Winged helix-like DNA-binding domain superfamily/Winged helix DNA-binding domain"/>
    <property type="match status" value="1"/>
</dbReference>
<evidence type="ECO:0000259" key="4">
    <source>
        <dbReference type="PROSITE" id="PS50042"/>
    </source>
</evidence>
<evidence type="ECO:0000256" key="1">
    <source>
        <dbReference type="ARBA" id="ARBA00023015"/>
    </source>
</evidence>